<dbReference type="EMBL" id="JAYKBW010000041">
    <property type="protein sequence ID" value="MEB3076464.1"/>
    <property type="molecule type" value="Genomic_DNA"/>
</dbReference>
<feature type="non-terminal residue" evidence="1">
    <location>
        <position position="1"/>
    </location>
</feature>
<keyword evidence="2" id="KW-1185">Reference proteome</keyword>
<name>A0ABU5ZCS1_9FLAO</name>
<sequence length="110" mass="11697">GATWWTTTFPTLTFKLKITDQATGCYEVVSAPVNTLGNFANSKHQAQYDIAINSTATGAQACDNTQPNYKLKLTLSNLNATGGTAQPTDYEYSIDGGVTYTTFSNTPGGT</sequence>
<feature type="non-terminal residue" evidence="1">
    <location>
        <position position="110"/>
    </location>
</feature>
<evidence type="ECO:0008006" key="3">
    <source>
        <dbReference type="Google" id="ProtNLM"/>
    </source>
</evidence>
<evidence type="ECO:0000313" key="1">
    <source>
        <dbReference type="EMBL" id="MEB3076464.1"/>
    </source>
</evidence>
<comment type="caution">
    <text evidence="1">The sequence shown here is derived from an EMBL/GenBank/DDBJ whole genome shotgun (WGS) entry which is preliminary data.</text>
</comment>
<organism evidence="1 2">
    <name type="scientific">Capnocytophaga gingivalis</name>
    <dbReference type="NCBI Taxonomy" id="1017"/>
    <lineage>
        <taxon>Bacteria</taxon>
        <taxon>Pseudomonadati</taxon>
        <taxon>Bacteroidota</taxon>
        <taxon>Flavobacteriia</taxon>
        <taxon>Flavobacteriales</taxon>
        <taxon>Flavobacteriaceae</taxon>
        <taxon>Capnocytophaga</taxon>
    </lineage>
</organism>
<protein>
    <recommendedName>
        <fullName evidence="3">Adhesin</fullName>
    </recommendedName>
</protein>
<dbReference type="Proteomes" id="UP001311730">
    <property type="component" value="Unassembled WGS sequence"/>
</dbReference>
<evidence type="ECO:0000313" key="2">
    <source>
        <dbReference type="Proteomes" id="UP001311730"/>
    </source>
</evidence>
<dbReference type="RefSeq" id="WP_323984432.1">
    <property type="nucleotide sequence ID" value="NZ_JAYKBW010000041.1"/>
</dbReference>
<proteinExistence type="predicted"/>
<reference evidence="1 2" key="1">
    <citation type="submission" date="2023-12" db="EMBL/GenBank/DDBJ databases">
        <title>Genomic sequences of Capnocytophaga and Parvimonas strains.</title>
        <authorList>
            <person name="Watt R.M."/>
            <person name="Wang M."/>
            <person name="Yang T."/>
            <person name="Tong W.M."/>
        </authorList>
    </citation>
    <scope>NUCLEOTIDE SEQUENCE [LARGE SCALE GENOMIC DNA]</scope>
    <source>
        <strain evidence="1 2">CCUG 13096</strain>
    </source>
</reference>
<accession>A0ABU5ZCS1</accession>
<gene>
    <name evidence="1" type="ORF">VJJ08_14390</name>
</gene>